<comment type="similarity">
    <text evidence="2">Belongs to the DEAD box helicase family. DDX5/DBP2 subfamily.</text>
</comment>
<comment type="function">
    <text evidence="11">ATP-dependent RNA helicase required for 60S ribosomal subunit synthesis. Involved in efficient pre-rRNA processing, predominantly at site A3, which is necessary for the normal formation of 25S and 5.8S rRNAs.</text>
</comment>
<evidence type="ECO:0000256" key="12">
    <source>
        <dbReference type="RuleBase" id="RU000492"/>
    </source>
</evidence>
<reference evidence="16 17" key="1">
    <citation type="submission" date="2021-04" db="EMBL/GenBank/DDBJ databases">
        <authorList>
            <person name="Bliznina A."/>
        </authorList>
    </citation>
    <scope>NUCLEOTIDE SEQUENCE [LARGE SCALE GENOMIC DNA]</scope>
</reference>
<keyword evidence="10" id="KW-0539">Nucleus</keyword>
<dbReference type="InterPro" id="IPR000629">
    <property type="entry name" value="RNA-helicase_DEAD-box_CS"/>
</dbReference>
<dbReference type="InterPro" id="IPR011545">
    <property type="entry name" value="DEAD/DEAH_box_helicase_dom"/>
</dbReference>
<dbReference type="InterPro" id="IPR027417">
    <property type="entry name" value="P-loop_NTPase"/>
</dbReference>
<dbReference type="InterPro" id="IPR044742">
    <property type="entry name" value="DEAD/DEAH_RhlB"/>
</dbReference>
<dbReference type="SMART" id="SM00490">
    <property type="entry name" value="HELICc"/>
    <property type="match status" value="1"/>
</dbReference>
<dbReference type="SUPFAM" id="SSF52540">
    <property type="entry name" value="P-loop containing nucleoside triphosphate hydrolases"/>
    <property type="match status" value="2"/>
</dbReference>
<gene>
    <name evidence="16" type="ORF">OKIOD_LOCUS4822</name>
</gene>
<proteinExistence type="inferred from homology"/>
<evidence type="ECO:0000256" key="1">
    <source>
        <dbReference type="ARBA" id="ARBA00004604"/>
    </source>
</evidence>
<dbReference type="CDD" id="cd18787">
    <property type="entry name" value="SF2_C_DEAD"/>
    <property type="match status" value="1"/>
</dbReference>
<keyword evidence="5" id="KW-0698">rRNA processing</keyword>
<feature type="compositionally biased region" description="Acidic residues" evidence="13">
    <location>
        <begin position="517"/>
        <end position="531"/>
    </location>
</feature>
<evidence type="ECO:0000256" key="11">
    <source>
        <dbReference type="ARBA" id="ARBA00037449"/>
    </source>
</evidence>
<dbReference type="PANTHER" id="PTHR47958">
    <property type="entry name" value="ATP-DEPENDENT RNA HELICASE DBP3"/>
    <property type="match status" value="1"/>
</dbReference>
<evidence type="ECO:0000256" key="8">
    <source>
        <dbReference type="ARBA" id="ARBA00022806"/>
    </source>
</evidence>
<feature type="domain" description="Helicase C-terminal" evidence="15">
    <location>
        <begin position="351"/>
        <end position="436"/>
    </location>
</feature>
<evidence type="ECO:0000259" key="14">
    <source>
        <dbReference type="SMART" id="SM00487"/>
    </source>
</evidence>
<dbReference type="InterPro" id="IPR014001">
    <property type="entry name" value="Helicase_ATP-bd"/>
</dbReference>
<dbReference type="Proteomes" id="UP001158576">
    <property type="component" value="Chromosome XSR"/>
</dbReference>
<evidence type="ECO:0000256" key="9">
    <source>
        <dbReference type="ARBA" id="ARBA00022840"/>
    </source>
</evidence>
<dbReference type="PROSITE" id="PS00039">
    <property type="entry name" value="DEAD_ATP_HELICASE"/>
    <property type="match status" value="1"/>
</dbReference>
<dbReference type="Pfam" id="PF00271">
    <property type="entry name" value="Helicase_C"/>
    <property type="match status" value="1"/>
</dbReference>
<evidence type="ECO:0000256" key="4">
    <source>
        <dbReference type="ARBA" id="ARBA00022517"/>
    </source>
</evidence>
<sequence>MDNNRLYSGHICHALEDNEELHKNNDLGEELEKIESLHFQVTQAVKDEVEIIAPEKYLCNSFDDLTQLNEKLKRNLSVYGWEKPLLVQRVSMRPIQEQQDILVNAQTGSGKTGAFLIPIINHILTNKREKKFPNEDESGIPGVDVIGIDPRALIMTPTRELAIQIAKEAIKLTRGLEREEIKICNLYGGTKRSTQRFHAFGADIIVGTPGRVADILFPSVEGATKQHFESCEFVVLDEADRMLDNGFGELNNIIINKIKEKRSSAGPVSKVLTSATFPAEVQVFANKFLRPDYLYAQCGILNAPCASVKQQVIKVEGLNNKFEQLRSVLEEFQIGSGKKALVFANTKTRVDYLGCMLSESMDFTCMTMHGDRSQEQREFALWTFATTNCHVLIATNVAARGLDIPAVDLIVNFDCSDIEYFHDDFIHRIGRTGRVGRPGTAVTFIQEGGRFSDEKKVPILVKLMKDVKAEVPEWLQEMADNTPDSDEEEKSNDAASVTSRISSKAASSKSCPTLIGESDDEDENKEDDSPEAQEKFRLALGGFDES</sequence>
<dbReference type="EMBL" id="OU015569">
    <property type="protein sequence ID" value="CAG5094119.1"/>
    <property type="molecule type" value="Genomic_DNA"/>
</dbReference>
<evidence type="ECO:0000256" key="13">
    <source>
        <dbReference type="SAM" id="MobiDB-lite"/>
    </source>
</evidence>
<evidence type="ECO:0000256" key="7">
    <source>
        <dbReference type="ARBA" id="ARBA00022801"/>
    </source>
</evidence>
<feature type="domain" description="Helicase ATP-binding" evidence="14">
    <location>
        <begin position="80"/>
        <end position="311"/>
    </location>
</feature>
<keyword evidence="17" id="KW-1185">Reference proteome</keyword>
<name>A0ABN7SCH1_OIKDI</name>
<evidence type="ECO:0000256" key="2">
    <source>
        <dbReference type="ARBA" id="ARBA00009334"/>
    </source>
</evidence>
<dbReference type="SMART" id="SM00487">
    <property type="entry name" value="DEXDc"/>
    <property type="match status" value="1"/>
</dbReference>
<comment type="subcellular location">
    <subcellularLocation>
        <location evidence="1">Nucleus</location>
        <location evidence="1">Nucleolus</location>
    </subcellularLocation>
</comment>
<keyword evidence="4" id="KW-0690">Ribosome biogenesis</keyword>
<accession>A0ABN7SCH1</accession>
<evidence type="ECO:0000313" key="17">
    <source>
        <dbReference type="Proteomes" id="UP001158576"/>
    </source>
</evidence>
<keyword evidence="8 12" id="KW-0347">Helicase</keyword>
<dbReference type="CDD" id="cd00268">
    <property type="entry name" value="DEADc"/>
    <property type="match status" value="1"/>
</dbReference>
<protein>
    <recommendedName>
        <fullName evidence="3">RNA helicase</fullName>
        <ecNumber evidence="3">3.6.4.13</ecNumber>
    </recommendedName>
</protein>
<keyword evidence="9 12" id="KW-0067">ATP-binding</keyword>
<organism evidence="16 17">
    <name type="scientific">Oikopleura dioica</name>
    <name type="common">Tunicate</name>
    <dbReference type="NCBI Taxonomy" id="34765"/>
    <lineage>
        <taxon>Eukaryota</taxon>
        <taxon>Metazoa</taxon>
        <taxon>Chordata</taxon>
        <taxon>Tunicata</taxon>
        <taxon>Appendicularia</taxon>
        <taxon>Copelata</taxon>
        <taxon>Oikopleuridae</taxon>
        <taxon>Oikopleura</taxon>
    </lineage>
</organism>
<keyword evidence="6 12" id="KW-0547">Nucleotide-binding</keyword>
<dbReference type="InterPro" id="IPR001650">
    <property type="entry name" value="Helicase_C-like"/>
</dbReference>
<keyword evidence="7 12" id="KW-0378">Hydrolase</keyword>
<evidence type="ECO:0000256" key="6">
    <source>
        <dbReference type="ARBA" id="ARBA00022741"/>
    </source>
</evidence>
<evidence type="ECO:0000256" key="10">
    <source>
        <dbReference type="ARBA" id="ARBA00023242"/>
    </source>
</evidence>
<evidence type="ECO:0000313" key="16">
    <source>
        <dbReference type="EMBL" id="CAG5094119.1"/>
    </source>
</evidence>
<evidence type="ECO:0000256" key="3">
    <source>
        <dbReference type="ARBA" id="ARBA00012552"/>
    </source>
</evidence>
<feature type="region of interest" description="Disordered" evidence="13">
    <location>
        <begin position="479"/>
        <end position="546"/>
    </location>
</feature>
<evidence type="ECO:0000259" key="15">
    <source>
        <dbReference type="SMART" id="SM00490"/>
    </source>
</evidence>
<dbReference type="EC" id="3.6.4.13" evidence="3"/>
<dbReference type="Pfam" id="PF00270">
    <property type="entry name" value="DEAD"/>
    <property type="match status" value="1"/>
</dbReference>
<evidence type="ECO:0000256" key="5">
    <source>
        <dbReference type="ARBA" id="ARBA00022552"/>
    </source>
</evidence>
<dbReference type="Gene3D" id="3.40.50.300">
    <property type="entry name" value="P-loop containing nucleotide triphosphate hydrolases"/>
    <property type="match status" value="2"/>
</dbReference>